<gene>
    <name evidence="1" type="ORF">BJ976_001507</name>
</gene>
<dbReference type="RefSeq" id="WP_135028429.1">
    <property type="nucleotide sequence ID" value="NZ_BMLA01000001.1"/>
</dbReference>
<proteinExistence type="predicted"/>
<protein>
    <submittedName>
        <fullName evidence="1">Uncharacterized membrane protein (DUF485 family)</fullName>
    </submittedName>
</protein>
<dbReference type="Pfam" id="PF04341">
    <property type="entry name" value="DUF485"/>
    <property type="match status" value="1"/>
</dbReference>
<dbReference type="PANTHER" id="PTHR38441:SF1">
    <property type="entry name" value="MEMBRANE PROTEIN"/>
    <property type="match status" value="1"/>
</dbReference>
<reference evidence="1 2" key="1">
    <citation type="submission" date="2020-08" db="EMBL/GenBank/DDBJ databases">
        <title>Sequencing the genomes of 1000 actinobacteria strains.</title>
        <authorList>
            <person name="Klenk H.-P."/>
        </authorList>
    </citation>
    <scope>NUCLEOTIDE SEQUENCE [LARGE SCALE GENOMIC DNA]</scope>
    <source>
        <strain evidence="1 2">DSM 19079</strain>
    </source>
</reference>
<dbReference type="AlphaFoldDB" id="A0A4Y8X503"/>
<evidence type="ECO:0000313" key="1">
    <source>
        <dbReference type="EMBL" id="MBB4883156.1"/>
    </source>
</evidence>
<name>A0A4Y8X503_9MICC</name>
<dbReference type="PANTHER" id="PTHR38441">
    <property type="entry name" value="INTEGRAL MEMBRANE PROTEIN-RELATED"/>
    <property type="match status" value="1"/>
</dbReference>
<dbReference type="EMBL" id="JACHMC010000001">
    <property type="protein sequence ID" value="MBB4883156.1"/>
    <property type="molecule type" value="Genomic_DNA"/>
</dbReference>
<dbReference type="Proteomes" id="UP000560081">
    <property type="component" value="Unassembled WGS sequence"/>
</dbReference>
<accession>A0A4Y8X503</accession>
<dbReference type="OrthoDB" id="3543412at2"/>
<evidence type="ECO:0000313" key="2">
    <source>
        <dbReference type="Proteomes" id="UP000560081"/>
    </source>
</evidence>
<comment type="caution">
    <text evidence="1">The sequence shown here is derived from an EMBL/GenBank/DDBJ whole genome shotgun (WGS) entry which is preliminary data.</text>
</comment>
<dbReference type="InterPro" id="IPR007436">
    <property type="entry name" value="DUF485"/>
</dbReference>
<organism evidence="1 2">
    <name type="scientific">Micrococcus flavus</name>
    <dbReference type="NCBI Taxonomy" id="384602"/>
    <lineage>
        <taxon>Bacteria</taxon>
        <taxon>Bacillati</taxon>
        <taxon>Actinomycetota</taxon>
        <taxon>Actinomycetes</taxon>
        <taxon>Micrococcales</taxon>
        <taxon>Micrococcaceae</taxon>
        <taxon>Micrococcus</taxon>
    </lineage>
</organism>
<keyword evidence="2" id="KW-1185">Reference proteome</keyword>
<sequence>MSSTEHAPPSSPTAEQFRAAQRSEEFGELRRTHRSFAFPMTVAFFVWYLLFVIMGAFFPQVMAIRVYDNITLGLVLGLLQFVTTFAITFAYVRFSNRVLDPRATALRERLEREAVTGPETPEATR</sequence>